<dbReference type="InterPro" id="IPR006384">
    <property type="entry name" value="HAD_hydro_PyrdxlP_Pase-like"/>
</dbReference>
<dbReference type="RefSeq" id="WP_074692730.1">
    <property type="nucleotide sequence ID" value="NZ_BSRA01000008.1"/>
</dbReference>
<dbReference type="AlphaFoldDB" id="A0A1H2TQY7"/>
<reference evidence="5" key="2">
    <citation type="submission" date="2016-10" db="EMBL/GenBank/DDBJ databases">
        <authorList>
            <person name="Varghese N."/>
        </authorList>
    </citation>
    <scope>NUCLEOTIDE SEQUENCE [LARGE SCALE GENOMIC DNA]</scope>
    <source>
        <strain evidence="5">DSM 12489</strain>
    </source>
</reference>
<protein>
    <submittedName>
        <fullName evidence="4">2-hydroxy-3-keto-5-methylthiopentenyl-1-phosphate phosphatase</fullName>
    </submittedName>
</protein>
<dbReference type="STRING" id="89784.SAMN04489725_10685"/>
<dbReference type="Gene3D" id="3.90.1470.20">
    <property type="match status" value="1"/>
</dbReference>
<dbReference type="Pfam" id="PF12710">
    <property type="entry name" value="HAD"/>
    <property type="match status" value="1"/>
</dbReference>
<sequence length="224" mass="24980">MTVRLICDFDGTISERDMITTIMERFAPEESKPIIEAVKQGRRTVKDGVEAMFQLIPSDQYDEVARFAQDHTRVRHGFPQFIHTCAQLGWKLSVVSGGFDFFVLPIIHKFSTGAVDIYCNHLDTSGRRLHVQWSHPCDPACEGGCGLCKPSVIRELVQPGDSVIVIGDGVTDFKAAQMADFVFARAQLLALVEERGIPHLPFTTFDDIVAAIDDREASLHAYIQ</sequence>
<dbReference type="PANTHER" id="PTHR43344">
    <property type="entry name" value="PHOSPHOSERINE PHOSPHATASE"/>
    <property type="match status" value="1"/>
</dbReference>
<reference evidence="4" key="1">
    <citation type="submission" date="2016-10" db="EMBL/GenBank/DDBJ databases">
        <authorList>
            <person name="de Groot N.N."/>
        </authorList>
    </citation>
    <scope>NUCLEOTIDE SEQUENCE [LARGE SCALE GENOMIC DNA]</scope>
    <source>
        <strain evidence="4">DSM 12489</strain>
    </source>
</reference>
<dbReference type="PANTHER" id="PTHR43344:SF21">
    <property type="entry name" value="POLYOL PHOSPHATE PHOSPHATASE PYP1"/>
    <property type="match status" value="1"/>
</dbReference>
<reference evidence="3" key="3">
    <citation type="submission" date="2023-02" db="EMBL/GenBank/DDBJ databases">
        <title>Proposal of a novel subspecies: Alicyclobacillus hesperidum subspecies aegle.</title>
        <authorList>
            <person name="Goto K."/>
            <person name="Fujii T."/>
            <person name="Yasui K."/>
            <person name="Mochida K."/>
            <person name="Kato-Tanaka Y."/>
            <person name="Morohoshi S."/>
            <person name="An S.Y."/>
            <person name="Kasai H."/>
            <person name="Yokota A."/>
        </authorList>
    </citation>
    <scope>NUCLEOTIDE SEQUENCE</scope>
    <source>
        <strain evidence="3">DSM 12766</strain>
    </source>
</reference>
<dbReference type="EMBL" id="BSRA01000008">
    <property type="protein sequence ID" value="GLV13964.1"/>
    <property type="molecule type" value="Genomic_DNA"/>
</dbReference>
<dbReference type="SUPFAM" id="SSF56784">
    <property type="entry name" value="HAD-like"/>
    <property type="match status" value="1"/>
</dbReference>
<dbReference type="GO" id="GO:0000287">
    <property type="term" value="F:magnesium ion binding"/>
    <property type="evidence" value="ECO:0007669"/>
    <property type="project" value="TreeGrafter"/>
</dbReference>
<evidence type="ECO:0000256" key="1">
    <source>
        <dbReference type="ARBA" id="ARBA00009184"/>
    </source>
</evidence>
<comment type="similarity">
    <text evidence="1">Belongs to the HAD-like hydrolase superfamily. SerB family.</text>
</comment>
<accession>A0A1H2TQY7</accession>
<dbReference type="GO" id="GO:0036424">
    <property type="term" value="F:L-phosphoserine phosphatase activity"/>
    <property type="evidence" value="ECO:0007669"/>
    <property type="project" value="TreeGrafter"/>
</dbReference>
<keyword evidence="2" id="KW-0378">Hydrolase</keyword>
<dbReference type="InterPro" id="IPR023214">
    <property type="entry name" value="HAD_sf"/>
</dbReference>
<evidence type="ECO:0000256" key="2">
    <source>
        <dbReference type="ARBA" id="ARBA00022801"/>
    </source>
</evidence>
<gene>
    <name evidence="3" type="primary">mtnX</name>
    <name evidence="3" type="ORF">Heshes_16480</name>
    <name evidence="4" type="ORF">SAMN04489725_10685</name>
</gene>
<dbReference type="Gene3D" id="3.40.50.1000">
    <property type="entry name" value="HAD superfamily/HAD-like"/>
    <property type="match status" value="1"/>
</dbReference>
<organism evidence="4 5">
    <name type="scientific">Alicyclobacillus hesperidum</name>
    <dbReference type="NCBI Taxonomy" id="89784"/>
    <lineage>
        <taxon>Bacteria</taxon>
        <taxon>Bacillati</taxon>
        <taxon>Bacillota</taxon>
        <taxon>Bacilli</taxon>
        <taxon>Bacillales</taxon>
        <taxon>Alicyclobacillaceae</taxon>
        <taxon>Alicyclobacillus</taxon>
    </lineage>
</organism>
<evidence type="ECO:0000313" key="4">
    <source>
        <dbReference type="EMBL" id="SDW46333.1"/>
    </source>
</evidence>
<dbReference type="Proteomes" id="UP001157137">
    <property type="component" value="Unassembled WGS sequence"/>
</dbReference>
<dbReference type="NCBIfam" id="TIGR01489">
    <property type="entry name" value="DKMTPPase-SF"/>
    <property type="match status" value="1"/>
</dbReference>
<dbReference type="InterPro" id="IPR050582">
    <property type="entry name" value="HAD-like_SerB"/>
</dbReference>
<dbReference type="InterPro" id="IPR036412">
    <property type="entry name" value="HAD-like_sf"/>
</dbReference>
<dbReference type="EMBL" id="FNOJ01000006">
    <property type="protein sequence ID" value="SDW46333.1"/>
    <property type="molecule type" value="Genomic_DNA"/>
</dbReference>
<evidence type="ECO:0000313" key="3">
    <source>
        <dbReference type="EMBL" id="GLV13964.1"/>
    </source>
</evidence>
<dbReference type="GO" id="GO:0006564">
    <property type="term" value="P:L-serine biosynthetic process"/>
    <property type="evidence" value="ECO:0007669"/>
    <property type="project" value="TreeGrafter"/>
</dbReference>
<keyword evidence="5" id="KW-1185">Reference proteome</keyword>
<name>A0A1H2TQY7_9BACL</name>
<evidence type="ECO:0000313" key="5">
    <source>
        <dbReference type="Proteomes" id="UP000182589"/>
    </source>
</evidence>
<proteinExistence type="inferred from homology"/>
<dbReference type="NCBIfam" id="TIGR01488">
    <property type="entry name" value="HAD-SF-IB"/>
    <property type="match status" value="1"/>
</dbReference>
<dbReference type="Proteomes" id="UP000182589">
    <property type="component" value="Unassembled WGS sequence"/>
</dbReference>
<dbReference type="GO" id="GO:0005737">
    <property type="term" value="C:cytoplasm"/>
    <property type="evidence" value="ECO:0007669"/>
    <property type="project" value="TreeGrafter"/>
</dbReference>